<proteinExistence type="predicted"/>
<gene>
    <name evidence="2" type="ORF">NBRC110019_24720</name>
</gene>
<dbReference type="InterPro" id="IPR029044">
    <property type="entry name" value="Nucleotide-diphossugar_trans"/>
</dbReference>
<dbReference type="Pfam" id="PF00535">
    <property type="entry name" value="Glycos_transf_2"/>
    <property type="match status" value="1"/>
</dbReference>
<keyword evidence="3" id="KW-1185">Reference proteome</keyword>
<dbReference type="InterPro" id="IPR001173">
    <property type="entry name" value="Glyco_trans_2-like"/>
</dbReference>
<reference evidence="2" key="1">
    <citation type="submission" date="2022-07" db="EMBL/GenBank/DDBJ databases">
        <title>Taxonomy of Novel Oxalotrophic and Methylotrophic Bacteria.</title>
        <authorList>
            <person name="Sahin N."/>
            <person name="Tani A."/>
        </authorList>
    </citation>
    <scope>NUCLEOTIDE SEQUENCE</scope>
    <source>
        <strain evidence="2">AM327</strain>
    </source>
</reference>
<evidence type="ECO:0000313" key="3">
    <source>
        <dbReference type="Proteomes" id="UP001143545"/>
    </source>
</evidence>
<accession>A0A9W6B5Y1</accession>
<dbReference type="AlphaFoldDB" id="A0A9W6B5Y1"/>
<evidence type="ECO:0000259" key="1">
    <source>
        <dbReference type="Pfam" id="PF00535"/>
    </source>
</evidence>
<sequence>MNGIFEVLIKSIPLIMKTGIIIPCYNVGRELDVNSFIKFVEANKEYHICFVNNGSKDNTLQLFYNLQMLDNLNFSIVDVKRRVSNENAVRAGVRFLYNQSNVPVNGYIVLEFSNDLESVLKKQNIVDNSNELYKFYGLGRWNFAARLSHFLKNEIKIIKRYRVGFYLLPELISDMVKSIISRIPPAQESYLAEHPNNLEKGKLIFLYERI</sequence>
<dbReference type="EMBL" id="BRVP01000017">
    <property type="protein sequence ID" value="GLB53431.1"/>
    <property type="molecule type" value="Genomic_DNA"/>
</dbReference>
<organism evidence="2 3">
    <name type="scientific">Neptunitalea chrysea</name>
    <dbReference type="NCBI Taxonomy" id="1647581"/>
    <lineage>
        <taxon>Bacteria</taxon>
        <taxon>Pseudomonadati</taxon>
        <taxon>Bacteroidota</taxon>
        <taxon>Flavobacteriia</taxon>
        <taxon>Flavobacteriales</taxon>
        <taxon>Flavobacteriaceae</taxon>
        <taxon>Neptunitalea</taxon>
    </lineage>
</organism>
<evidence type="ECO:0000313" key="2">
    <source>
        <dbReference type="EMBL" id="GLB53431.1"/>
    </source>
</evidence>
<dbReference type="SUPFAM" id="SSF53448">
    <property type="entry name" value="Nucleotide-diphospho-sugar transferases"/>
    <property type="match status" value="1"/>
</dbReference>
<feature type="domain" description="Glycosyltransferase 2-like" evidence="1">
    <location>
        <begin position="20"/>
        <end position="94"/>
    </location>
</feature>
<comment type="caution">
    <text evidence="2">The sequence shown here is derived from an EMBL/GenBank/DDBJ whole genome shotgun (WGS) entry which is preliminary data.</text>
</comment>
<dbReference type="Gene3D" id="3.90.550.10">
    <property type="entry name" value="Spore Coat Polysaccharide Biosynthesis Protein SpsA, Chain A"/>
    <property type="match status" value="1"/>
</dbReference>
<protein>
    <recommendedName>
        <fullName evidence="1">Glycosyltransferase 2-like domain-containing protein</fullName>
    </recommendedName>
</protein>
<dbReference type="Proteomes" id="UP001143545">
    <property type="component" value="Unassembled WGS sequence"/>
</dbReference>
<name>A0A9W6B5Y1_9FLAO</name>